<dbReference type="Pfam" id="PF01420">
    <property type="entry name" value="Methylase_S"/>
    <property type="match status" value="1"/>
</dbReference>
<dbReference type="Gene3D" id="3.90.220.20">
    <property type="entry name" value="DNA methylase specificity domains"/>
    <property type="match status" value="2"/>
</dbReference>
<dbReference type="OrthoDB" id="825893at2"/>
<evidence type="ECO:0000256" key="3">
    <source>
        <dbReference type="ARBA" id="ARBA00023125"/>
    </source>
</evidence>
<keyword evidence="2" id="KW-0680">Restriction system</keyword>
<keyword evidence="5" id="KW-0540">Nuclease</keyword>
<feature type="domain" description="Type I restriction modification DNA specificity" evidence="4">
    <location>
        <begin position="1"/>
        <end position="189"/>
    </location>
</feature>
<protein>
    <submittedName>
        <fullName evidence="5">Restriction endonuclease subunit S</fullName>
    </submittedName>
</protein>
<dbReference type="RefSeq" id="WP_146919105.1">
    <property type="nucleotide sequence ID" value="NZ_VORW01000012.1"/>
</dbReference>
<dbReference type="AlphaFoldDB" id="A0A5C7AGX9"/>
<comment type="caution">
    <text evidence="5">The sequence shown here is derived from an EMBL/GenBank/DDBJ whole genome shotgun (WGS) entry which is preliminary data.</text>
</comment>
<dbReference type="CDD" id="cd17260">
    <property type="entry name" value="RMtype1_S_EcoEI-TRD1-CR1_like"/>
    <property type="match status" value="1"/>
</dbReference>
<dbReference type="Proteomes" id="UP000321935">
    <property type="component" value="Unassembled WGS sequence"/>
</dbReference>
<comment type="similarity">
    <text evidence="1">Belongs to the type-I restriction system S methylase family.</text>
</comment>
<keyword evidence="3" id="KW-0238">DNA-binding</keyword>
<name>A0A5C7AGX9_9BACT</name>
<evidence type="ECO:0000256" key="1">
    <source>
        <dbReference type="ARBA" id="ARBA00010923"/>
    </source>
</evidence>
<accession>A0A5C7AGX9</accession>
<proteinExistence type="inferred from homology"/>
<dbReference type="GO" id="GO:0004519">
    <property type="term" value="F:endonuclease activity"/>
    <property type="evidence" value="ECO:0007669"/>
    <property type="project" value="UniProtKB-KW"/>
</dbReference>
<evidence type="ECO:0000259" key="4">
    <source>
        <dbReference type="Pfam" id="PF01420"/>
    </source>
</evidence>
<evidence type="ECO:0000256" key="2">
    <source>
        <dbReference type="ARBA" id="ARBA00022747"/>
    </source>
</evidence>
<dbReference type="GO" id="GO:0009307">
    <property type="term" value="P:DNA restriction-modification system"/>
    <property type="evidence" value="ECO:0007669"/>
    <property type="project" value="UniProtKB-KW"/>
</dbReference>
<dbReference type="EMBL" id="VORW01000012">
    <property type="protein sequence ID" value="TXE07587.1"/>
    <property type="molecule type" value="Genomic_DNA"/>
</dbReference>
<evidence type="ECO:0000313" key="6">
    <source>
        <dbReference type="Proteomes" id="UP000321935"/>
    </source>
</evidence>
<evidence type="ECO:0000313" key="5">
    <source>
        <dbReference type="EMBL" id="TXE07587.1"/>
    </source>
</evidence>
<reference evidence="5 6" key="1">
    <citation type="submission" date="2019-08" db="EMBL/GenBank/DDBJ databases">
        <title>Genomes sequence of Algoriphagus aquimarinus ACAM450.</title>
        <authorList>
            <person name="Bowman J.P."/>
        </authorList>
    </citation>
    <scope>NUCLEOTIDE SEQUENCE [LARGE SCALE GENOMIC DNA]</scope>
    <source>
        <strain evidence="5 6">ACAM 450</strain>
    </source>
</reference>
<dbReference type="InterPro" id="IPR052021">
    <property type="entry name" value="Type-I_RS_S_subunit"/>
</dbReference>
<keyword evidence="5" id="KW-0255">Endonuclease</keyword>
<keyword evidence="5" id="KW-0378">Hydrolase</keyword>
<organism evidence="5 6">
    <name type="scientific">Algoriphagus aquimarinus</name>
    <dbReference type="NCBI Taxonomy" id="237018"/>
    <lineage>
        <taxon>Bacteria</taxon>
        <taxon>Pseudomonadati</taxon>
        <taxon>Bacteroidota</taxon>
        <taxon>Cytophagia</taxon>
        <taxon>Cytophagales</taxon>
        <taxon>Cyclobacteriaceae</taxon>
        <taxon>Algoriphagus</taxon>
    </lineage>
</organism>
<dbReference type="SUPFAM" id="SSF116734">
    <property type="entry name" value="DNA methylase specificity domain"/>
    <property type="match status" value="2"/>
</dbReference>
<gene>
    <name evidence="5" type="ORF">ESV85_15440</name>
</gene>
<sequence length="460" mass="51432">MSEWEEIGIGELATFRNGAGIKQEYFSDRGVKLARVSDFTDDSIDISKCNFVSKEHAIKWKSHFLNEGDVVVATVGSWPPNWSSAVGKVIRIPKALGDLIQNQNTCCIIPDNTKLDNRFLFYILRTIEFRWFAGNSAGGSANQARLPVAKLKQFKTLLPPLPEQKAIAHILGKLDDKIELNRQMNQTLEAMAQALFKSWFVDFDPVLDNTLAAGNDIPNELLEMAEKRALVPHSKKLISKAPELAAKFPSSFVFNETLGKWIPEGWEVKSVENAIHVNPSVSIKKGEVRKYVDMKALPTSGYSIDGFIEKGYSGGAKFKQGDVLLARITPCLENGKTAIVDFLKSDEAGFGSTEFIILRGKNQIKTPFVACLARFEAFVNHCIQNMVGSSGRQRVQNSCFNSYFLALPDHELLKKFDLLSKPNFNKITDNSNEIETLTQLRDMLLPELISGRVRVKEEIL</sequence>
<dbReference type="PANTHER" id="PTHR30408:SF13">
    <property type="entry name" value="TYPE I RESTRICTION ENZYME HINDI SPECIFICITY SUBUNIT"/>
    <property type="match status" value="1"/>
</dbReference>
<dbReference type="GO" id="GO:0003677">
    <property type="term" value="F:DNA binding"/>
    <property type="evidence" value="ECO:0007669"/>
    <property type="project" value="UniProtKB-KW"/>
</dbReference>
<dbReference type="InterPro" id="IPR044946">
    <property type="entry name" value="Restrct_endonuc_typeI_TRD_sf"/>
</dbReference>
<dbReference type="PANTHER" id="PTHR30408">
    <property type="entry name" value="TYPE-1 RESTRICTION ENZYME ECOKI SPECIFICITY PROTEIN"/>
    <property type="match status" value="1"/>
</dbReference>
<dbReference type="InterPro" id="IPR000055">
    <property type="entry name" value="Restrct_endonuc_typeI_TRD"/>
</dbReference>